<dbReference type="InterPro" id="IPR036554">
    <property type="entry name" value="GHMP_kinase_C_sf"/>
</dbReference>
<evidence type="ECO:0000256" key="5">
    <source>
        <dbReference type="ARBA" id="ARBA00022741"/>
    </source>
</evidence>
<dbReference type="Gene3D" id="3.30.70.890">
    <property type="entry name" value="GHMP kinase, C-terminal domain"/>
    <property type="match status" value="1"/>
</dbReference>
<name>A0ABY2X590_9RHOB</name>
<keyword evidence="7 10" id="KW-0067">ATP-binding</keyword>
<keyword evidence="4 10" id="KW-0808">Transferase</keyword>
<feature type="domain" description="GHMP kinase C-terminal" evidence="12">
    <location>
        <begin position="198"/>
        <end position="262"/>
    </location>
</feature>
<keyword evidence="5 10" id="KW-0547">Nucleotide-binding</keyword>
<dbReference type="SUPFAM" id="SSF54211">
    <property type="entry name" value="Ribosomal protein S5 domain 2-like"/>
    <property type="match status" value="1"/>
</dbReference>
<dbReference type="NCBIfam" id="NF011202">
    <property type="entry name" value="PRK14608.1"/>
    <property type="match status" value="1"/>
</dbReference>
<feature type="domain" description="GHMP kinase N-terminal" evidence="11">
    <location>
        <begin position="66"/>
        <end position="109"/>
    </location>
</feature>
<dbReference type="Pfam" id="PF00288">
    <property type="entry name" value="GHMP_kinases_N"/>
    <property type="match status" value="1"/>
</dbReference>
<evidence type="ECO:0000313" key="13">
    <source>
        <dbReference type="EMBL" id="TMV10253.1"/>
    </source>
</evidence>
<evidence type="ECO:0000256" key="7">
    <source>
        <dbReference type="ARBA" id="ARBA00022840"/>
    </source>
</evidence>
<evidence type="ECO:0000256" key="8">
    <source>
        <dbReference type="ARBA" id="ARBA00023229"/>
    </source>
</evidence>
<dbReference type="EC" id="2.7.1.148" evidence="2 10"/>
<dbReference type="InterPro" id="IPR004424">
    <property type="entry name" value="IspE"/>
</dbReference>
<accession>A0ABY2X590</accession>
<dbReference type="EMBL" id="VCPD01000001">
    <property type="protein sequence ID" value="TMV10253.1"/>
    <property type="molecule type" value="Genomic_DNA"/>
</dbReference>
<dbReference type="InterPro" id="IPR013750">
    <property type="entry name" value="GHMP_kinase_C_dom"/>
</dbReference>
<evidence type="ECO:0000256" key="9">
    <source>
        <dbReference type="ARBA" id="ARBA00032554"/>
    </source>
</evidence>
<organism evidence="13 14">
    <name type="scientific">Ruegeria sediminis</name>
    <dbReference type="NCBI Taxonomy" id="2583820"/>
    <lineage>
        <taxon>Bacteria</taxon>
        <taxon>Pseudomonadati</taxon>
        <taxon>Pseudomonadota</taxon>
        <taxon>Alphaproteobacteria</taxon>
        <taxon>Rhodobacterales</taxon>
        <taxon>Roseobacteraceae</taxon>
        <taxon>Ruegeria</taxon>
    </lineage>
</organism>
<evidence type="ECO:0000256" key="3">
    <source>
        <dbReference type="ARBA" id="ARBA00017473"/>
    </source>
</evidence>
<dbReference type="Gene3D" id="3.30.230.10">
    <property type="match status" value="1"/>
</dbReference>
<protein>
    <recommendedName>
        <fullName evidence="3 10">4-diphosphocytidyl-2-C-methyl-D-erythritol kinase</fullName>
        <shortName evidence="10">CMK</shortName>
        <ecNumber evidence="2 10">2.7.1.148</ecNumber>
    </recommendedName>
    <alternativeName>
        <fullName evidence="9 10">4-(cytidine-5'-diphospho)-2-C-methyl-D-erythritol kinase</fullName>
    </alternativeName>
</protein>
<evidence type="ECO:0000259" key="12">
    <source>
        <dbReference type="Pfam" id="PF08544"/>
    </source>
</evidence>
<comment type="caution">
    <text evidence="13">The sequence shown here is derived from an EMBL/GenBank/DDBJ whole genome shotgun (WGS) entry which is preliminary data.</text>
</comment>
<evidence type="ECO:0000256" key="1">
    <source>
        <dbReference type="ARBA" id="ARBA00009684"/>
    </source>
</evidence>
<evidence type="ECO:0000256" key="10">
    <source>
        <dbReference type="HAMAP-Rule" id="MF_00061"/>
    </source>
</evidence>
<dbReference type="HAMAP" id="MF_00061">
    <property type="entry name" value="IspE"/>
    <property type="match status" value="1"/>
</dbReference>
<feature type="active site" evidence="10">
    <location>
        <position position="125"/>
    </location>
</feature>
<dbReference type="PANTHER" id="PTHR43527">
    <property type="entry name" value="4-DIPHOSPHOCYTIDYL-2-C-METHYL-D-ERYTHRITOL KINASE, CHLOROPLASTIC"/>
    <property type="match status" value="1"/>
</dbReference>
<comment type="function">
    <text evidence="10">Catalyzes the phosphorylation of the position 2 hydroxy group of 4-diphosphocytidyl-2C-methyl-D-erythritol.</text>
</comment>
<keyword evidence="6 10" id="KW-0418">Kinase</keyword>
<keyword evidence="8 10" id="KW-0414">Isoprene biosynthesis</keyword>
<feature type="binding site" evidence="10">
    <location>
        <begin position="88"/>
        <end position="98"/>
    </location>
    <ligand>
        <name>ATP</name>
        <dbReference type="ChEBI" id="CHEBI:30616"/>
    </ligand>
</feature>
<feature type="active site" evidence="10">
    <location>
        <position position="9"/>
    </location>
</feature>
<dbReference type="RefSeq" id="WP_138840310.1">
    <property type="nucleotide sequence ID" value="NZ_VCPD01000001.1"/>
</dbReference>
<dbReference type="InterPro" id="IPR014721">
    <property type="entry name" value="Ribsml_uS5_D2-typ_fold_subgr"/>
</dbReference>
<dbReference type="InterPro" id="IPR020568">
    <property type="entry name" value="Ribosomal_Su5_D2-typ_SF"/>
</dbReference>
<evidence type="ECO:0000313" key="14">
    <source>
        <dbReference type="Proteomes" id="UP001193035"/>
    </source>
</evidence>
<gene>
    <name evidence="10" type="primary">ispE</name>
    <name evidence="13" type="ORF">FGK63_04095</name>
</gene>
<evidence type="ECO:0000259" key="11">
    <source>
        <dbReference type="Pfam" id="PF00288"/>
    </source>
</evidence>
<evidence type="ECO:0000256" key="6">
    <source>
        <dbReference type="ARBA" id="ARBA00022777"/>
    </source>
</evidence>
<evidence type="ECO:0000256" key="2">
    <source>
        <dbReference type="ARBA" id="ARBA00012052"/>
    </source>
</evidence>
<keyword evidence="14" id="KW-1185">Reference proteome</keyword>
<comment type="catalytic activity">
    <reaction evidence="10">
        <text>4-CDP-2-C-methyl-D-erythritol + ATP = 4-CDP-2-C-methyl-D-erythritol 2-phosphate + ADP + H(+)</text>
        <dbReference type="Rhea" id="RHEA:18437"/>
        <dbReference type="ChEBI" id="CHEBI:15378"/>
        <dbReference type="ChEBI" id="CHEBI:30616"/>
        <dbReference type="ChEBI" id="CHEBI:57823"/>
        <dbReference type="ChEBI" id="CHEBI:57919"/>
        <dbReference type="ChEBI" id="CHEBI:456216"/>
        <dbReference type="EC" id="2.7.1.148"/>
    </reaction>
</comment>
<dbReference type="SUPFAM" id="SSF55060">
    <property type="entry name" value="GHMP Kinase, C-terminal domain"/>
    <property type="match status" value="1"/>
</dbReference>
<dbReference type="GO" id="GO:0050515">
    <property type="term" value="F:4-(cytidine 5'-diphospho)-2-C-methyl-D-erythritol kinase activity"/>
    <property type="evidence" value="ECO:0007669"/>
    <property type="project" value="UniProtKB-EC"/>
</dbReference>
<dbReference type="Proteomes" id="UP001193035">
    <property type="component" value="Unassembled WGS sequence"/>
</dbReference>
<reference evidence="13 14" key="1">
    <citation type="submission" date="2019-05" db="EMBL/GenBank/DDBJ databases">
        <title>Ruegeria sp. nov., isolated from tidal flat.</title>
        <authorList>
            <person name="Kim W."/>
        </authorList>
    </citation>
    <scope>NUCLEOTIDE SEQUENCE [LARGE SCALE GENOMIC DNA]</scope>
    <source>
        <strain evidence="13 14">CAU 1488</strain>
    </source>
</reference>
<dbReference type="InterPro" id="IPR006204">
    <property type="entry name" value="GHMP_kinase_N_dom"/>
</dbReference>
<dbReference type="PIRSF" id="PIRSF010376">
    <property type="entry name" value="IspE"/>
    <property type="match status" value="1"/>
</dbReference>
<evidence type="ECO:0000256" key="4">
    <source>
        <dbReference type="ARBA" id="ARBA00022679"/>
    </source>
</evidence>
<dbReference type="PANTHER" id="PTHR43527:SF2">
    <property type="entry name" value="4-DIPHOSPHOCYTIDYL-2-C-METHYL-D-ERYTHRITOL KINASE, CHLOROPLASTIC"/>
    <property type="match status" value="1"/>
</dbReference>
<comment type="pathway">
    <text evidence="10">Isoprenoid biosynthesis; isopentenyl diphosphate biosynthesis via DXP pathway; isopentenyl diphosphate from 1-deoxy-D-xylulose 5-phosphate: step 3/6.</text>
</comment>
<dbReference type="Pfam" id="PF08544">
    <property type="entry name" value="GHMP_kinases_C"/>
    <property type="match status" value="1"/>
</dbReference>
<sequence>MVEGFAPAKINLTLHVTGQREDGYHLLDSLVVFADVGDRLEFAPGPELSLAVTGEHAEGVPADSRNLVWKAAKALGWTGQIRLNKVLPHGAGIGGGSSDAAATLRALSAQGIAIPATLPLSLGADVPVCLQARAARMRGIGEKIAPVALPSLPALLVNPRVPVPTGPVFKALASRENPPMPGEIPELETPADCAEWLRDQRNDLEPSAIGVSREIEHVLGELGRTTRALLARMSGSGSTCFALYPSMKAAHLAAYEIAAAYPDWWCRATQLN</sequence>
<comment type="similarity">
    <text evidence="1 10">Belongs to the GHMP kinase family. IspE subfamily.</text>
</comment>
<proteinExistence type="inferred from homology"/>